<proteinExistence type="predicted"/>
<comment type="pathway">
    <text evidence="1">Lipid metabolism.</text>
</comment>
<keyword evidence="4" id="KW-1133">Transmembrane helix</keyword>
<feature type="domain" description="Phospholipid/glycerol acyltransferase" evidence="5">
    <location>
        <begin position="74"/>
        <end position="187"/>
    </location>
</feature>
<keyword evidence="4" id="KW-0472">Membrane</keyword>
<dbReference type="GO" id="GO:0003841">
    <property type="term" value="F:1-acylglycerol-3-phosphate O-acyltransferase activity"/>
    <property type="evidence" value="ECO:0007669"/>
    <property type="project" value="TreeGrafter"/>
</dbReference>
<dbReference type="EMBL" id="PISP01000001">
    <property type="protein sequence ID" value="PKD44624.1"/>
    <property type="molecule type" value="Genomic_DNA"/>
</dbReference>
<dbReference type="CDD" id="cd07989">
    <property type="entry name" value="LPLAT_AGPAT-like"/>
    <property type="match status" value="1"/>
</dbReference>
<protein>
    <submittedName>
        <fullName evidence="6">1-acyl-sn-glycerol-3-phosphate acyltransferase</fullName>
    </submittedName>
</protein>
<organism evidence="6 7">
    <name type="scientific">Rhodohalobacter barkolensis</name>
    <dbReference type="NCBI Taxonomy" id="2053187"/>
    <lineage>
        <taxon>Bacteria</taxon>
        <taxon>Pseudomonadati</taxon>
        <taxon>Balneolota</taxon>
        <taxon>Balneolia</taxon>
        <taxon>Balneolales</taxon>
        <taxon>Balneolaceae</taxon>
        <taxon>Rhodohalobacter</taxon>
    </lineage>
</organism>
<dbReference type="Proteomes" id="UP000233398">
    <property type="component" value="Unassembled WGS sequence"/>
</dbReference>
<feature type="transmembrane region" description="Helical" evidence="4">
    <location>
        <begin position="7"/>
        <end position="31"/>
    </location>
</feature>
<dbReference type="RefSeq" id="WP_101071915.1">
    <property type="nucleotide sequence ID" value="NZ_PISP01000001.1"/>
</dbReference>
<sequence>MVQRIKSLLIWAGIILLILFWMPLLALIRLFDRSPVRYRTGKWFRKLGYFISKVNPTWKVDIDGGEDIDDRNPYVMVSNHMSNADIPVISNLPWEMKWIAKKVLFGLPIVGWMMKMSGDISVDRSSSNKRIGVFKQCKYYLDQNISVIFFPEGTRSRTGKVNHFAIGAFDLAIREQKPILPIALDGTHDCLPKKSWVFKPNVHVRMKVLDPIPTVGMEKEDGVELVEDVRRRIAAQIAEWRGVSVEEVLAISSADSRTSS</sequence>
<dbReference type="SUPFAM" id="SSF69593">
    <property type="entry name" value="Glycerol-3-phosphate (1)-acyltransferase"/>
    <property type="match status" value="1"/>
</dbReference>
<evidence type="ECO:0000256" key="3">
    <source>
        <dbReference type="ARBA" id="ARBA00023315"/>
    </source>
</evidence>
<comment type="caution">
    <text evidence="6">The sequence shown here is derived from an EMBL/GenBank/DDBJ whole genome shotgun (WGS) entry which is preliminary data.</text>
</comment>
<reference evidence="6 7" key="1">
    <citation type="submission" date="2017-11" db="EMBL/GenBank/DDBJ databases">
        <title>Rhodohalobacter 15182 sp. nov., isolated from a salt lake.</title>
        <authorList>
            <person name="Han S."/>
        </authorList>
    </citation>
    <scope>NUCLEOTIDE SEQUENCE [LARGE SCALE GENOMIC DNA]</scope>
    <source>
        <strain evidence="6 7">15182</strain>
    </source>
</reference>
<dbReference type="GO" id="GO:0006654">
    <property type="term" value="P:phosphatidic acid biosynthetic process"/>
    <property type="evidence" value="ECO:0007669"/>
    <property type="project" value="TreeGrafter"/>
</dbReference>
<evidence type="ECO:0000256" key="2">
    <source>
        <dbReference type="ARBA" id="ARBA00022679"/>
    </source>
</evidence>
<dbReference type="InterPro" id="IPR002123">
    <property type="entry name" value="Plipid/glycerol_acylTrfase"/>
</dbReference>
<keyword evidence="4" id="KW-0812">Transmembrane</keyword>
<dbReference type="SMART" id="SM00563">
    <property type="entry name" value="PlsC"/>
    <property type="match status" value="1"/>
</dbReference>
<evidence type="ECO:0000259" key="5">
    <source>
        <dbReference type="SMART" id="SM00563"/>
    </source>
</evidence>
<evidence type="ECO:0000256" key="1">
    <source>
        <dbReference type="ARBA" id="ARBA00005189"/>
    </source>
</evidence>
<name>A0A2N0VKC8_9BACT</name>
<dbReference type="AlphaFoldDB" id="A0A2N0VKC8"/>
<dbReference type="PANTHER" id="PTHR10434:SF11">
    <property type="entry name" value="1-ACYL-SN-GLYCEROL-3-PHOSPHATE ACYLTRANSFERASE"/>
    <property type="match status" value="1"/>
</dbReference>
<gene>
    <name evidence="6" type="ORF">CWD77_03950</name>
</gene>
<keyword evidence="3 6" id="KW-0012">Acyltransferase</keyword>
<accession>A0A2N0VKC8</accession>
<evidence type="ECO:0000313" key="7">
    <source>
        <dbReference type="Proteomes" id="UP000233398"/>
    </source>
</evidence>
<dbReference type="OrthoDB" id="9803035at2"/>
<evidence type="ECO:0000256" key="4">
    <source>
        <dbReference type="SAM" id="Phobius"/>
    </source>
</evidence>
<dbReference type="PANTHER" id="PTHR10434">
    <property type="entry name" value="1-ACYL-SN-GLYCEROL-3-PHOSPHATE ACYLTRANSFERASE"/>
    <property type="match status" value="1"/>
</dbReference>
<dbReference type="Pfam" id="PF01553">
    <property type="entry name" value="Acyltransferase"/>
    <property type="match status" value="1"/>
</dbReference>
<keyword evidence="2 6" id="KW-0808">Transferase</keyword>
<keyword evidence="7" id="KW-1185">Reference proteome</keyword>
<evidence type="ECO:0000313" key="6">
    <source>
        <dbReference type="EMBL" id="PKD44624.1"/>
    </source>
</evidence>